<accession>A0ACB7T9G4</accession>
<evidence type="ECO:0000313" key="1">
    <source>
        <dbReference type="EMBL" id="KAH6942927.1"/>
    </source>
</evidence>
<organism evidence="1 2">
    <name type="scientific">Hyalomma asiaticum</name>
    <name type="common">Tick</name>
    <dbReference type="NCBI Taxonomy" id="266040"/>
    <lineage>
        <taxon>Eukaryota</taxon>
        <taxon>Metazoa</taxon>
        <taxon>Ecdysozoa</taxon>
        <taxon>Arthropoda</taxon>
        <taxon>Chelicerata</taxon>
        <taxon>Arachnida</taxon>
        <taxon>Acari</taxon>
        <taxon>Parasitiformes</taxon>
        <taxon>Ixodida</taxon>
        <taxon>Ixodoidea</taxon>
        <taxon>Ixodidae</taxon>
        <taxon>Hyalomminae</taxon>
        <taxon>Hyalomma</taxon>
    </lineage>
</organism>
<gene>
    <name evidence="1" type="ORF">HPB50_011971</name>
</gene>
<dbReference type="Proteomes" id="UP000821845">
    <property type="component" value="Chromosome 10"/>
</dbReference>
<sequence>MQENIENIEEWLMEVAKTAQKHTKEIQLTMDQRAVDSDLLHLWDPRRGLLRRWKRTKQNRKLKKRISLITKQAEEYRDKLSRQSWLKLCD</sequence>
<protein>
    <submittedName>
        <fullName evidence="1">Uncharacterized protein</fullName>
    </submittedName>
</protein>
<name>A0ACB7T9G4_HYAAI</name>
<reference evidence="1" key="1">
    <citation type="submission" date="2020-05" db="EMBL/GenBank/DDBJ databases">
        <title>Large-scale comparative analyses of tick genomes elucidate their genetic diversity and vector capacities.</title>
        <authorList>
            <person name="Jia N."/>
            <person name="Wang J."/>
            <person name="Shi W."/>
            <person name="Du L."/>
            <person name="Sun Y."/>
            <person name="Zhan W."/>
            <person name="Jiang J."/>
            <person name="Wang Q."/>
            <person name="Zhang B."/>
            <person name="Ji P."/>
            <person name="Sakyi L.B."/>
            <person name="Cui X."/>
            <person name="Yuan T."/>
            <person name="Jiang B."/>
            <person name="Yang W."/>
            <person name="Lam T.T.-Y."/>
            <person name="Chang Q."/>
            <person name="Ding S."/>
            <person name="Wang X."/>
            <person name="Zhu J."/>
            <person name="Ruan X."/>
            <person name="Zhao L."/>
            <person name="Wei J."/>
            <person name="Que T."/>
            <person name="Du C."/>
            <person name="Cheng J."/>
            <person name="Dai P."/>
            <person name="Han X."/>
            <person name="Huang E."/>
            <person name="Gao Y."/>
            <person name="Liu J."/>
            <person name="Shao H."/>
            <person name="Ye R."/>
            <person name="Li L."/>
            <person name="Wei W."/>
            <person name="Wang X."/>
            <person name="Wang C."/>
            <person name="Yang T."/>
            <person name="Huo Q."/>
            <person name="Li W."/>
            <person name="Guo W."/>
            <person name="Chen H."/>
            <person name="Zhou L."/>
            <person name="Ni X."/>
            <person name="Tian J."/>
            <person name="Zhou Y."/>
            <person name="Sheng Y."/>
            <person name="Liu T."/>
            <person name="Pan Y."/>
            <person name="Xia L."/>
            <person name="Li J."/>
            <person name="Zhao F."/>
            <person name="Cao W."/>
        </authorList>
    </citation>
    <scope>NUCLEOTIDE SEQUENCE</scope>
    <source>
        <strain evidence="1">Hyas-2018</strain>
    </source>
</reference>
<evidence type="ECO:0000313" key="2">
    <source>
        <dbReference type="Proteomes" id="UP000821845"/>
    </source>
</evidence>
<proteinExistence type="predicted"/>
<comment type="caution">
    <text evidence="1">The sequence shown here is derived from an EMBL/GenBank/DDBJ whole genome shotgun (WGS) entry which is preliminary data.</text>
</comment>
<keyword evidence="2" id="KW-1185">Reference proteome</keyword>
<dbReference type="EMBL" id="CM023490">
    <property type="protein sequence ID" value="KAH6942927.1"/>
    <property type="molecule type" value="Genomic_DNA"/>
</dbReference>